<protein>
    <recommendedName>
        <fullName evidence="3">Conjugal transfer protein TraI</fullName>
    </recommendedName>
</protein>
<dbReference type="RefSeq" id="WP_076672447.1">
    <property type="nucleotide sequence ID" value="NZ_FTPP01000006.1"/>
</dbReference>
<name>A0A1R3XTU8_9BACT</name>
<keyword evidence="2" id="KW-1185">Reference proteome</keyword>
<evidence type="ECO:0000313" key="1">
    <source>
        <dbReference type="EMBL" id="SIT95224.1"/>
    </source>
</evidence>
<gene>
    <name evidence="1" type="ORF">SAMN05444128_3971</name>
</gene>
<sequence>MIKYVYSFALTLLFYCSTGALQPLQAQDPITEVIRAAVTKAIVAMDLQVQRLQNETIWLQNAQKVLENKLSELKLAEIAAWSEAQRQLYAGYYEELWQVKTALTHYRRVRDMLERQTALVAEYQRAYRLFQQDGHFTAEELAFMQQVYRGILAGSVQHLDQLLLVLRPGTMQMRDAQRLALLEEAAAQLDANYSDLRAFNAENIRLSLQRAKDQQSLQRVQRLYGLPSSN</sequence>
<dbReference type="AlphaFoldDB" id="A0A1R3XTU8"/>
<reference evidence="2" key="1">
    <citation type="submission" date="2017-01" db="EMBL/GenBank/DDBJ databases">
        <authorList>
            <person name="Varghese N."/>
            <person name="Submissions S."/>
        </authorList>
    </citation>
    <scope>NUCLEOTIDE SEQUENCE [LARGE SCALE GENOMIC DNA]</scope>
    <source>
        <strain evidence="2">LP100</strain>
    </source>
</reference>
<proteinExistence type="predicted"/>
<accession>A0A1R3XTU8</accession>
<evidence type="ECO:0008006" key="3">
    <source>
        <dbReference type="Google" id="ProtNLM"/>
    </source>
</evidence>
<dbReference type="EMBL" id="FTPP01000006">
    <property type="protein sequence ID" value="SIT95224.1"/>
    <property type="molecule type" value="Genomic_DNA"/>
</dbReference>
<dbReference type="STRING" id="1317125.SAMN05444128_3971"/>
<dbReference type="Proteomes" id="UP000187181">
    <property type="component" value="Unassembled WGS sequence"/>
</dbReference>
<evidence type="ECO:0000313" key="2">
    <source>
        <dbReference type="Proteomes" id="UP000187181"/>
    </source>
</evidence>
<organism evidence="1 2">
    <name type="scientific">Pontibacter indicus</name>
    <dbReference type="NCBI Taxonomy" id="1317125"/>
    <lineage>
        <taxon>Bacteria</taxon>
        <taxon>Pseudomonadati</taxon>
        <taxon>Bacteroidota</taxon>
        <taxon>Cytophagia</taxon>
        <taxon>Cytophagales</taxon>
        <taxon>Hymenobacteraceae</taxon>
        <taxon>Pontibacter</taxon>
    </lineage>
</organism>